<proteinExistence type="predicted"/>
<dbReference type="PANTHER" id="PTHR34126:SF1">
    <property type="entry name" value="PEROXISOME BIOGENESIS PROTEIN 22"/>
    <property type="match status" value="1"/>
</dbReference>
<evidence type="ECO:0000313" key="4">
    <source>
        <dbReference type="Proteomes" id="UP000007494"/>
    </source>
</evidence>
<dbReference type="EMBL" id="LN714484">
    <property type="protein sequence ID" value="CEL68150.1"/>
    <property type="molecule type" value="Genomic_DNA"/>
</dbReference>
<dbReference type="Pfam" id="PF22978">
    <property type="entry name" value="HAD_Pex22"/>
    <property type="match status" value="1"/>
</dbReference>
<name>F0VB26_NEOCL</name>
<organism evidence="2 4">
    <name type="scientific">Neospora caninum (strain Liverpool)</name>
    <dbReference type="NCBI Taxonomy" id="572307"/>
    <lineage>
        <taxon>Eukaryota</taxon>
        <taxon>Sar</taxon>
        <taxon>Alveolata</taxon>
        <taxon>Apicomplexa</taxon>
        <taxon>Conoidasida</taxon>
        <taxon>Coccidia</taxon>
        <taxon>Eucoccidiorida</taxon>
        <taxon>Eimeriorina</taxon>
        <taxon>Sarcocystidae</taxon>
        <taxon>Neospora</taxon>
    </lineage>
</organism>
<dbReference type="AlphaFoldDB" id="F0VB26"/>
<evidence type="ECO:0000313" key="2">
    <source>
        <dbReference type="EMBL" id="CBZ50848.1"/>
    </source>
</evidence>
<evidence type="ECO:0000256" key="1">
    <source>
        <dbReference type="SAM" id="MobiDB-lite"/>
    </source>
</evidence>
<feature type="region of interest" description="Disordered" evidence="1">
    <location>
        <begin position="121"/>
        <end position="140"/>
    </location>
</feature>
<dbReference type="eggNOG" id="ENOG502QQ8Q">
    <property type="taxonomic scope" value="Eukaryota"/>
</dbReference>
<evidence type="ECO:0000313" key="3">
    <source>
        <dbReference type="EMBL" id="CEL68150.1"/>
    </source>
</evidence>
<dbReference type="InParanoid" id="F0VB26"/>
<dbReference type="EMBL" id="FR823385">
    <property type="protein sequence ID" value="CBZ50848.1"/>
    <property type="molecule type" value="Genomic_DNA"/>
</dbReference>
<protein>
    <recommendedName>
        <fullName evidence="5">Transmembrane protein</fullName>
    </recommendedName>
</protein>
<keyword evidence="4" id="KW-1185">Reference proteome</keyword>
<reference evidence="4" key="3">
    <citation type="journal article" date="2012" name="PLoS Pathog.">
        <title>Comparative genomics of the apicomplexan parasites Toxoplasma gondii and Neospora caninum: Coccidia differing in host range and transmission strategy.</title>
        <authorList>
            <person name="Reid A.J."/>
            <person name="Vermont S.J."/>
            <person name="Cotton J.A."/>
            <person name="Harris D."/>
            <person name="Hill-Cawthorne G.A."/>
            <person name="Konen-Waisman S."/>
            <person name="Latham S.M."/>
            <person name="Mourier T."/>
            <person name="Norton R."/>
            <person name="Quail M.A."/>
            <person name="Sanders M."/>
            <person name="Shanmugam D."/>
            <person name="Sohal A."/>
            <person name="Wasmuth J.D."/>
            <person name="Brunk B."/>
            <person name="Grigg M.E."/>
            <person name="Howard J.C."/>
            <person name="Parkinson J."/>
            <person name="Roos D.S."/>
            <person name="Trees A.J."/>
            <person name="Berriman M."/>
            <person name="Pain A."/>
            <person name="Wastling J.M."/>
        </authorList>
    </citation>
    <scope>NUCLEOTIDE SEQUENCE [LARGE SCALE GENOMIC DNA]</scope>
    <source>
        <strain evidence="4">Liverpool</strain>
    </source>
</reference>
<dbReference type="OrthoDB" id="77656at2759"/>
<dbReference type="RefSeq" id="XP_003880881.1">
    <property type="nucleotide sequence ID" value="XM_003880832.1"/>
</dbReference>
<dbReference type="GO" id="GO:0007031">
    <property type="term" value="P:peroxisome organization"/>
    <property type="evidence" value="ECO:0007669"/>
    <property type="project" value="InterPro"/>
</dbReference>
<sequence length="281" mass="30305">MATSQGVSPREATGESPAASATAAAFARRHLLRQASRLWCPRALFLLSALCSNLLDVLADYPRGRSRGGSAHARQQHRVSRATSVFSFFGTAPSAESLVTALFLAAGFAALLLLIRRPAAQSSSGTNAGTGGSAEENKDDSSVFRPCASICLNEILLKRSPGGKFVMEEAAIAPFLSLCSWSKLFVFAQVNSDEEEQQVLDELEGIQAFDRGLQRHRVMFSSTRNGRASMVRQLQPLTHIDADDFIAVTLEGKVPNVVFLQEPLKECVDVLQAALQRPVTA</sequence>
<gene>
    <name evidence="3" type="ORF">BN1204_039230</name>
    <name evidence="2" type="ORF">NCLIV_039230</name>
</gene>
<dbReference type="Proteomes" id="UP000007494">
    <property type="component" value="Chromosome IX"/>
</dbReference>
<reference evidence="3" key="4">
    <citation type="journal article" date="2015" name="PLoS ONE">
        <title>Comprehensive Evaluation of Toxoplasma gondii VEG and Neospora caninum LIV Genomes with Tachyzoite Stage Transcriptome and Proteome Defines Novel Transcript Features.</title>
        <authorList>
            <person name="Ramaprasad A."/>
            <person name="Mourier T."/>
            <person name="Naeem R."/>
            <person name="Malas T.B."/>
            <person name="Moussa E."/>
            <person name="Panigrahi A."/>
            <person name="Vermont S.J."/>
            <person name="Otto T.D."/>
            <person name="Wastling J."/>
            <person name="Pain A."/>
        </authorList>
    </citation>
    <scope>NUCLEOTIDE SEQUENCE</scope>
    <source>
        <strain evidence="3">Liverpool</strain>
    </source>
</reference>
<dbReference type="OMA" id="CASICLN"/>
<dbReference type="InterPro" id="IPR037485">
    <property type="entry name" value="PEX22"/>
</dbReference>
<dbReference type="PANTHER" id="PTHR34126">
    <property type="entry name" value="PEROXISOME BIOGENESIS PROTEIN 22"/>
    <property type="match status" value="1"/>
</dbReference>
<accession>F0VB26</accession>
<reference evidence="2" key="2">
    <citation type="submission" date="2011-03" db="EMBL/GenBank/DDBJ databases">
        <title>Comparative genomics and transcriptomics of Neospora caninum and Toxoplasma gondii.</title>
        <authorList>
            <person name="Reid A.J."/>
            <person name="Sohal A."/>
            <person name="Harris D."/>
            <person name="Quail M."/>
            <person name="Sanders M."/>
            <person name="Berriman M."/>
            <person name="Wastling J.M."/>
            <person name="Pain A."/>
        </authorList>
    </citation>
    <scope>NUCLEOTIDE SEQUENCE</scope>
    <source>
        <strain evidence="2">Liverpool</strain>
    </source>
</reference>
<dbReference type="GeneID" id="13441882"/>
<dbReference type="VEuPathDB" id="ToxoDB:NCLIV_039230"/>
<reference evidence="2" key="1">
    <citation type="submission" date="2011-02" db="EMBL/GenBank/DDBJ databases">
        <authorList>
            <person name="Aslett M."/>
        </authorList>
    </citation>
    <scope>NUCLEOTIDE SEQUENCE</scope>
    <source>
        <strain evidence="2">Liverpool</strain>
    </source>
</reference>
<evidence type="ECO:0008006" key="5">
    <source>
        <dbReference type="Google" id="ProtNLM"/>
    </source>
</evidence>